<comment type="cofactor">
    <cofactor evidence="4">
        <name>Mn(2+)</name>
        <dbReference type="ChEBI" id="CHEBI:29035"/>
    </cofactor>
</comment>
<evidence type="ECO:0000256" key="4">
    <source>
        <dbReference type="RuleBase" id="RU366020"/>
    </source>
</evidence>
<dbReference type="EC" id="3.1.3.16" evidence="4"/>
<keyword evidence="4" id="KW-0464">Manganese</keyword>
<keyword evidence="4" id="KW-0378">Hydrolase</keyword>
<evidence type="ECO:0000256" key="3">
    <source>
        <dbReference type="ARBA" id="ARBA00022912"/>
    </source>
</evidence>
<dbReference type="Gene3D" id="3.60.40.10">
    <property type="entry name" value="PPM-type phosphatase domain"/>
    <property type="match status" value="1"/>
</dbReference>
<evidence type="ECO:0000313" key="6">
    <source>
        <dbReference type="Proteomes" id="UP000046392"/>
    </source>
</evidence>
<proteinExistence type="inferred from homology"/>
<dbReference type="Proteomes" id="UP000046392">
    <property type="component" value="Unplaced"/>
</dbReference>
<dbReference type="InterPro" id="IPR001932">
    <property type="entry name" value="PPM-type_phosphatase-like_dom"/>
</dbReference>
<dbReference type="InterPro" id="IPR036457">
    <property type="entry name" value="PPM-type-like_dom_sf"/>
</dbReference>
<keyword evidence="4" id="KW-0460">Magnesium</keyword>
<comment type="similarity">
    <text evidence="2 4">Belongs to the PP2C family.</text>
</comment>
<sequence>MLRKTLFQATRIFFEFGTTRCPQLRYQTKKLSIGRIPSFVFAATLSSQVDEESLANSNKINTVKSTCCGIPKGFRKKVSNIKNYGNFGDDACFSIQVHDNSAFVSAVFDGVGGWIRHGVDPSEFSSTLMRFCYELAKAGKFDPKRPDLLLNDAFRQVIFSSDPRPIGSSTACILIIHDSILYSANLGDSGFLVWRDNEVIYKSKEQVHYFNAPYQLCSPPDMNGRRDFIGDTPEHAQMKAMKVESGDYILLASDGLWDNVPQEMINKLLASIDKDDEGALQNICNSLTLCARQLSLSKDYMSPFSLKAVEEGYKTKGGKPDDITCILIKVFQVIFLVPYNVYVLEAIKEFKQLSKEVVQ</sequence>
<dbReference type="GO" id="GO:0005739">
    <property type="term" value="C:mitochondrion"/>
    <property type="evidence" value="ECO:0007669"/>
    <property type="project" value="TreeGrafter"/>
</dbReference>
<dbReference type="AlphaFoldDB" id="A0A0N5B549"/>
<organism evidence="6 7">
    <name type="scientific">Strongyloides papillosus</name>
    <name type="common">Intestinal threadworm</name>
    <dbReference type="NCBI Taxonomy" id="174720"/>
    <lineage>
        <taxon>Eukaryota</taxon>
        <taxon>Metazoa</taxon>
        <taxon>Ecdysozoa</taxon>
        <taxon>Nematoda</taxon>
        <taxon>Chromadorea</taxon>
        <taxon>Rhabditida</taxon>
        <taxon>Tylenchina</taxon>
        <taxon>Panagrolaimomorpha</taxon>
        <taxon>Strongyloidoidea</taxon>
        <taxon>Strongyloididae</taxon>
        <taxon>Strongyloides</taxon>
    </lineage>
</organism>
<comment type="catalytic activity">
    <reaction evidence="4">
        <text>O-phospho-L-seryl-[protein] + H2O = L-seryl-[protein] + phosphate</text>
        <dbReference type="Rhea" id="RHEA:20629"/>
        <dbReference type="Rhea" id="RHEA-COMP:9863"/>
        <dbReference type="Rhea" id="RHEA-COMP:11604"/>
        <dbReference type="ChEBI" id="CHEBI:15377"/>
        <dbReference type="ChEBI" id="CHEBI:29999"/>
        <dbReference type="ChEBI" id="CHEBI:43474"/>
        <dbReference type="ChEBI" id="CHEBI:83421"/>
        <dbReference type="EC" id="3.1.3.16"/>
    </reaction>
</comment>
<dbReference type="SUPFAM" id="SSF81606">
    <property type="entry name" value="PP2C-like"/>
    <property type="match status" value="1"/>
</dbReference>
<dbReference type="SMART" id="SM00331">
    <property type="entry name" value="PP2C_SIG"/>
    <property type="match status" value="1"/>
</dbReference>
<evidence type="ECO:0000256" key="1">
    <source>
        <dbReference type="ARBA" id="ARBA00001946"/>
    </source>
</evidence>
<dbReference type="PANTHER" id="PTHR12320:SF1">
    <property type="entry name" value="PROTEIN PHOSPHATASE PTC7 HOMOLOG"/>
    <property type="match status" value="1"/>
</dbReference>
<protein>
    <recommendedName>
        <fullName evidence="4">Protein phosphatase</fullName>
        <ecNumber evidence="4">3.1.3.16</ecNumber>
    </recommendedName>
</protein>
<dbReference type="GO" id="GO:0004722">
    <property type="term" value="F:protein serine/threonine phosphatase activity"/>
    <property type="evidence" value="ECO:0007669"/>
    <property type="project" value="UniProtKB-EC"/>
</dbReference>
<accession>A0A0N5B549</accession>
<evidence type="ECO:0000313" key="7">
    <source>
        <dbReference type="WBParaSite" id="SPAL_0000119600.1"/>
    </source>
</evidence>
<dbReference type="PANTHER" id="PTHR12320">
    <property type="entry name" value="PROTEIN PHOSPHATASE 2C"/>
    <property type="match status" value="1"/>
</dbReference>
<comment type="catalytic activity">
    <reaction evidence="4">
        <text>O-phospho-L-threonyl-[protein] + H2O = L-threonyl-[protein] + phosphate</text>
        <dbReference type="Rhea" id="RHEA:47004"/>
        <dbReference type="Rhea" id="RHEA-COMP:11060"/>
        <dbReference type="Rhea" id="RHEA-COMP:11605"/>
        <dbReference type="ChEBI" id="CHEBI:15377"/>
        <dbReference type="ChEBI" id="CHEBI:30013"/>
        <dbReference type="ChEBI" id="CHEBI:43474"/>
        <dbReference type="ChEBI" id="CHEBI:61977"/>
        <dbReference type="EC" id="3.1.3.16"/>
    </reaction>
</comment>
<name>A0A0N5B549_STREA</name>
<keyword evidence="4" id="KW-0479">Metal-binding</keyword>
<dbReference type="GO" id="GO:0046872">
    <property type="term" value="F:metal ion binding"/>
    <property type="evidence" value="ECO:0007669"/>
    <property type="project" value="UniProtKB-UniRule"/>
</dbReference>
<keyword evidence="3 4" id="KW-0904">Protein phosphatase</keyword>
<comment type="cofactor">
    <cofactor evidence="1 4">
        <name>Mg(2+)</name>
        <dbReference type="ChEBI" id="CHEBI:18420"/>
    </cofactor>
</comment>
<keyword evidence="6" id="KW-1185">Reference proteome</keyword>
<dbReference type="STRING" id="174720.A0A0N5B549"/>
<dbReference type="InterPro" id="IPR039123">
    <property type="entry name" value="PPTC7"/>
</dbReference>
<reference evidence="7" key="1">
    <citation type="submission" date="2017-02" db="UniProtKB">
        <authorList>
            <consortium name="WormBaseParasite"/>
        </authorList>
    </citation>
    <scope>IDENTIFICATION</scope>
</reference>
<dbReference type="CDD" id="cd00143">
    <property type="entry name" value="PP2Cc"/>
    <property type="match status" value="1"/>
</dbReference>
<evidence type="ECO:0000256" key="2">
    <source>
        <dbReference type="ARBA" id="ARBA00006702"/>
    </source>
</evidence>
<dbReference type="WBParaSite" id="SPAL_0000119600.1">
    <property type="protein sequence ID" value="SPAL_0000119600.1"/>
    <property type="gene ID" value="SPAL_0000119600"/>
</dbReference>
<dbReference type="PROSITE" id="PS51746">
    <property type="entry name" value="PPM_2"/>
    <property type="match status" value="1"/>
</dbReference>
<feature type="domain" description="PPM-type phosphatase" evidence="5">
    <location>
        <begin position="73"/>
        <end position="330"/>
    </location>
</feature>
<dbReference type="SMART" id="SM00332">
    <property type="entry name" value="PP2Cc"/>
    <property type="match status" value="1"/>
</dbReference>
<evidence type="ECO:0000259" key="5">
    <source>
        <dbReference type="PROSITE" id="PS51746"/>
    </source>
</evidence>